<proteinExistence type="inferred from homology"/>
<comment type="similarity">
    <text evidence="6">Belongs to the FtsQ/DivIB family. DivIB subfamily.</text>
</comment>
<dbReference type="EMBL" id="DXGK01000094">
    <property type="protein sequence ID" value="HIW70631.1"/>
    <property type="molecule type" value="Genomic_DNA"/>
</dbReference>
<evidence type="ECO:0000256" key="4">
    <source>
        <dbReference type="ARBA" id="ARBA00022989"/>
    </source>
</evidence>
<protein>
    <recommendedName>
        <fullName evidence="6">Cell division protein DivIB</fullName>
    </recommendedName>
</protein>
<keyword evidence="6" id="KW-0472">Membrane</keyword>
<dbReference type="Gene3D" id="3.40.50.10960">
    <property type="match status" value="1"/>
</dbReference>
<name>A0A9D1U3H8_9LACO</name>
<organism evidence="9 10">
    <name type="scientific">Candidatus Limosilactobacillus merdipullorum</name>
    <dbReference type="NCBI Taxonomy" id="2838653"/>
    <lineage>
        <taxon>Bacteria</taxon>
        <taxon>Bacillati</taxon>
        <taxon>Bacillota</taxon>
        <taxon>Bacilli</taxon>
        <taxon>Lactobacillales</taxon>
        <taxon>Lactobacillaceae</taxon>
        <taxon>Limosilactobacillus</taxon>
    </lineage>
</organism>
<accession>A0A9D1U3H8</accession>
<dbReference type="PANTHER" id="PTHR37820:SF1">
    <property type="entry name" value="CELL DIVISION PROTEIN FTSQ"/>
    <property type="match status" value="1"/>
</dbReference>
<sequence>MSKKTQDNQRFSRRLSELTARGVESAEHIEQHAQQHISAEAVHLNKMRRIANRHRLLSIVLPFSLILLFALYIVSPLSEVKTVDIRGNAEISNAAVMAATGVRPGRYMYGLIDQQKKVEQHAKNVNHQIASVKIRLVGWRKLRVTIAENKILGLVTINGQQRYLLTNGSWAPVTGKVPNDVTYENFKGHVGELRQTARQLGKLPESIRESISAVKYSPTKINPQRLKLYMNDGNTVLVKRSSLADKMNYYPSIASQMGDNGVVDLQVGAYSYSYGDKSK</sequence>
<keyword evidence="1 6" id="KW-1003">Cell membrane</keyword>
<reference evidence="9" key="2">
    <citation type="submission" date="2021-04" db="EMBL/GenBank/DDBJ databases">
        <authorList>
            <person name="Gilroy R."/>
        </authorList>
    </citation>
    <scope>NUCLEOTIDE SEQUENCE</scope>
    <source>
        <strain evidence="9">ChiHejej3B27-2180</strain>
    </source>
</reference>
<dbReference type="InterPro" id="IPR005548">
    <property type="entry name" value="Cell_div_FtsQ/DivIB_C"/>
</dbReference>
<keyword evidence="5 6" id="KW-0131">Cell cycle</keyword>
<gene>
    <name evidence="6" type="primary">divIB</name>
    <name evidence="9" type="ORF">H9876_04585</name>
</gene>
<dbReference type="HAMAP" id="MF_00912">
    <property type="entry name" value="DivIB"/>
    <property type="match status" value="1"/>
</dbReference>
<comment type="function">
    <text evidence="6">Cell division protein that may be involved in stabilizing or promoting the assembly of the division complex.</text>
</comment>
<dbReference type="InterPro" id="IPR026580">
    <property type="entry name" value="DivIB"/>
</dbReference>
<evidence type="ECO:0000313" key="9">
    <source>
        <dbReference type="EMBL" id="HIW70631.1"/>
    </source>
</evidence>
<dbReference type="AlphaFoldDB" id="A0A9D1U3H8"/>
<dbReference type="Pfam" id="PF08478">
    <property type="entry name" value="POTRA_1"/>
    <property type="match status" value="1"/>
</dbReference>
<dbReference type="Proteomes" id="UP000886878">
    <property type="component" value="Unassembled WGS sequence"/>
</dbReference>
<evidence type="ECO:0000313" key="10">
    <source>
        <dbReference type="Proteomes" id="UP000886878"/>
    </source>
</evidence>
<evidence type="ECO:0000256" key="6">
    <source>
        <dbReference type="HAMAP-Rule" id="MF_00912"/>
    </source>
</evidence>
<dbReference type="Pfam" id="PF03799">
    <property type="entry name" value="FtsQ_DivIB_C"/>
    <property type="match status" value="1"/>
</dbReference>
<evidence type="ECO:0000259" key="8">
    <source>
        <dbReference type="Pfam" id="PF08478"/>
    </source>
</evidence>
<dbReference type="GO" id="GO:0005886">
    <property type="term" value="C:plasma membrane"/>
    <property type="evidence" value="ECO:0007669"/>
    <property type="project" value="UniProtKB-SubCell"/>
</dbReference>
<keyword evidence="3 6" id="KW-0812">Transmembrane</keyword>
<keyword evidence="2 6" id="KW-0132">Cell division</keyword>
<dbReference type="InterPro" id="IPR013685">
    <property type="entry name" value="POTRA_FtsQ_type"/>
</dbReference>
<feature type="domain" description="POTRA" evidence="8">
    <location>
        <begin position="79"/>
        <end position="148"/>
    </location>
</feature>
<evidence type="ECO:0000256" key="3">
    <source>
        <dbReference type="ARBA" id="ARBA00022692"/>
    </source>
</evidence>
<dbReference type="GO" id="GO:0043093">
    <property type="term" value="P:FtsZ-dependent cytokinesis"/>
    <property type="evidence" value="ECO:0007669"/>
    <property type="project" value="UniProtKB-UniRule"/>
</dbReference>
<reference evidence="9" key="1">
    <citation type="journal article" date="2021" name="PeerJ">
        <title>Extensive microbial diversity within the chicken gut microbiome revealed by metagenomics and culture.</title>
        <authorList>
            <person name="Gilroy R."/>
            <person name="Ravi A."/>
            <person name="Getino M."/>
            <person name="Pursley I."/>
            <person name="Horton D.L."/>
            <person name="Alikhan N.F."/>
            <person name="Baker D."/>
            <person name="Gharbi K."/>
            <person name="Hall N."/>
            <person name="Watson M."/>
            <person name="Adriaenssens E.M."/>
            <person name="Foster-Nyarko E."/>
            <person name="Jarju S."/>
            <person name="Secka A."/>
            <person name="Antonio M."/>
            <person name="Oren A."/>
            <person name="Chaudhuri R.R."/>
            <person name="La Ragione R."/>
            <person name="Hildebrand F."/>
            <person name="Pallen M.J."/>
        </authorList>
    </citation>
    <scope>NUCLEOTIDE SEQUENCE</scope>
    <source>
        <strain evidence="9">ChiHejej3B27-2180</strain>
    </source>
</reference>
<dbReference type="GO" id="GO:0032153">
    <property type="term" value="C:cell division site"/>
    <property type="evidence" value="ECO:0007669"/>
    <property type="project" value="UniProtKB-UniRule"/>
</dbReference>
<comment type="subcellular location">
    <subcellularLocation>
        <location evidence="6">Cell membrane</location>
        <topology evidence="6">Single-pass type II membrane protein</topology>
    </subcellularLocation>
    <text evidence="6">Localizes to the division septum.</text>
</comment>
<dbReference type="InterPro" id="IPR050487">
    <property type="entry name" value="FtsQ_DivIB"/>
</dbReference>
<keyword evidence="4 6" id="KW-1133">Transmembrane helix</keyword>
<evidence type="ECO:0000256" key="5">
    <source>
        <dbReference type="ARBA" id="ARBA00023306"/>
    </source>
</evidence>
<feature type="domain" description="Cell division protein FtsQ/DivIB C-terminal" evidence="7">
    <location>
        <begin position="161"/>
        <end position="265"/>
    </location>
</feature>
<evidence type="ECO:0000259" key="7">
    <source>
        <dbReference type="Pfam" id="PF03799"/>
    </source>
</evidence>
<dbReference type="PANTHER" id="PTHR37820">
    <property type="entry name" value="CELL DIVISION PROTEIN DIVIB"/>
    <property type="match status" value="1"/>
</dbReference>
<evidence type="ECO:0000256" key="1">
    <source>
        <dbReference type="ARBA" id="ARBA00022475"/>
    </source>
</evidence>
<evidence type="ECO:0000256" key="2">
    <source>
        <dbReference type="ARBA" id="ARBA00022618"/>
    </source>
</evidence>
<feature type="transmembrane region" description="Helical" evidence="6">
    <location>
        <begin position="56"/>
        <end position="74"/>
    </location>
</feature>
<comment type="caution">
    <text evidence="9">The sequence shown here is derived from an EMBL/GenBank/DDBJ whole genome shotgun (WGS) entry which is preliminary data.</text>
</comment>